<keyword evidence="3" id="KW-1185">Reference proteome</keyword>
<sequence>MWAGLHVTHTSRQTSTHSYLSSLTRESPLSCCILRSRHQPYIRMNPLATGKVETNRIRENAQSLSLHVAAIVVEAPSHHYELHGHYEASSPRMKGFSERIYRRRMAQCRSGGRTSHIGDRTMEKNRRTRTKERRTHNSSLNDFQMHALHCIRIQNITLNTWGMEECCIYHSQSTVGGPDRRHCIVTRPMSSHDGSIFWDDWSAG</sequence>
<reference evidence="2 3" key="1">
    <citation type="submission" date="2014-04" db="EMBL/GenBank/DDBJ databases">
        <authorList>
            <consortium name="DOE Joint Genome Institute"/>
            <person name="Kuo A."/>
            <person name="Kohler A."/>
            <person name="Costa M.D."/>
            <person name="Nagy L.G."/>
            <person name="Floudas D."/>
            <person name="Copeland A."/>
            <person name="Barry K.W."/>
            <person name="Cichocki N."/>
            <person name="Veneault-Fourrey C."/>
            <person name="LaButti K."/>
            <person name="Lindquist E.A."/>
            <person name="Lipzen A."/>
            <person name="Lundell T."/>
            <person name="Morin E."/>
            <person name="Murat C."/>
            <person name="Sun H."/>
            <person name="Tunlid A."/>
            <person name="Henrissat B."/>
            <person name="Grigoriev I.V."/>
            <person name="Hibbett D.S."/>
            <person name="Martin F."/>
            <person name="Nordberg H.P."/>
            <person name="Cantor M.N."/>
            <person name="Hua S.X."/>
        </authorList>
    </citation>
    <scope>NUCLEOTIDE SEQUENCE [LARGE SCALE GENOMIC DNA]</scope>
    <source>
        <strain evidence="2 3">441</strain>
    </source>
</reference>
<feature type="region of interest" description="Disordered" evidence="1">
    <location>
        <begin position="1"/>
        <end position="20"/>
    </location>
</feature>
<dbReference type="HOGENOM" id="CLU_1343743_0_0_1"/>
<proteinExistence type="predicted"/>
<evidence type="ECO:0000313" key="2">
    <source>
        <dbReference type="EMBL" id="KIK22376.1"/>
    </source>
</evidence>
<evidence type="ECO:0000256" key="1">
    <source>
        <dbReference type="SAM" id="MobiDB-lite"/>
    </source>
</evidence>
<feature type="compositionally biased region" description="Polar residues" evidence="1">
    <location>
        <begin position="8"/>
        <end position="20"/>
    </location>
</feature>
<evidence type="ECO:0000313" key="3">
    <source>
        <dbReference type="Proteomes" id="UP000054018"/>
    </source>
</evidence>
<feature type="region of interest" description="Disordered" evidence="1">
    <location>
        <begin position="111"/>
        <end position="136"/>
    </location>
</feature>
<name>A0A0C9Z028_9AGAM</name>
<organism evidence="2 3">
    <name type="scientific">Pisolithus microcarpus 441</name>
    <dbReference type="NCBI Taxonomy" id="765257"/>
    <lineage>
        <taxon>Eukaryota</taxon>
        <taxon>Fungi</taxon>
        <taxon>Dikarya</taxon>
        <taxon>Basidiomycota</taxon>
        <taxon>Agaricomycotina</taxon>
        <taxon>Agaricomycetes</taxon>
        <taxon>Agaricomycetidae</taxon>
        <taxon>Boletales</taxon>
        <taxon>Sclerodermatineae</taxon>
        <taxon>Pisolithaceae</taxon>
        <taxon>Pisolithus</taxon>
    </lineage>
</organism>
<dbReference type="EMBL" id="KN833740">
    <property type="protein sequence ID" value="KIK22376.1"/>
    <property type="molecule type" value="Genomic_DNA"/>
</dbReference>
<gene>
    <name evidence="2" type="ORF">PISMIDRAFT_506459</name>
</gene>
<protein>
    <submittedName>
        <fullName evidence="2">Uncharacterized protein</fullName>
    </submittedName>
</protein>
<feature type="compositionally biased region" description="Basic and acidic residues" evidence="1">
    <location>
        <begin position="116"/>
        <end position="125"/>
    </location>
</feature>
<dbReference type="AlphaFoldDB" id="A0A0C9Z028"/>
<accession>A0A0C9Z028</accession>
<dbReference type="Proteomes" id="UP000054018">
    <property type="component" value="Unassembled WGS sequence"/>
</dbReference>
<feature type="compositionally biased region" description="Basic residues" evidence="1">
    <location>
        <begin position="126"/>
        <end position="136"/>
    </location>
</feature>
<reference evidence="3" key="2">
    <citation type="submission" date="2015-01" db="EMBL/GenBank/DDBJ databases">
        <title>Evolutionary Origins and Diversification of the Mycorrhizal Mutualists.</title>
        <authorList>
            <consortium name="DOE Joint Genome Institute"/>
            <consortium name="Mycorrhizal Genomics Consortium"/>
            <person name="Kohler A."/>
            <person name="Kuo A."/>
            <person name="Nagy L.G."/>
            <person name="Floudas D."/>
            <person name="Copeland A."/>
            <person name="Barry K.W."/>
            <person name="Cichocki N."/>
            <person name="Veneault-Fourrey C."/>
            <person name="LaButti K."/>
            <person name="Lindquist E.A."/>
            <person name="Lipzen A."/>
            <person name="Lundell T."/>
            <person name="Morin E."/>
            <person name="Murat C."/>
            <person name="Riley R."/>
            <person name="Ohm R."/>
            <person name="Sun H."/>
            <person name="Tunlid A."/>
            <person name="Henrissat B."/>
            <person name="Grigoriev I.V."/>
            <person name="Hibbett D.S."/>
            <person name="Martin F."/>
        </authorList>
    </citation>
    <scope>NUCLEOTIDE SEQUENCE [LARGE SCALE GENOMIC DNA]</scope>
    <source>
        <strain evidence="3">441</strain>
    </source>
</reference>